<dbReference type="AlphaFoldDB" id="A0A168Y994"/>
<dbReference type="PANTHER" id="PTHR39210">
    <property type="entry name" value="HEPARIN-SULFATE LYASE"/>
    <property type="match status" value="1"/>
</dbReference>
<dbReference type="InterPro" id="IPR012480">
    <property type="entry name" value="Hepar_II_III_C"/>
</dbReference>
<dbReference type="InterPro" id="IPR031680">
    <property type="entry name" value="Hepar_II_III_N"/>
</dbReference>
<accession>A0A168Y994</accession>
<dbReference type="Proteomes" id="UP000077405">
    <property type="component" value="Chromosome"/>
</dbReference>
<organism evidence="7 8">
    <name type="scientific">Azospirillum humicireducens</name>
    <dbReference type="NCBI Taxonomy" id="1226968"/>
    <lineage>
        <taxon>Bacteria</taxon>
        <taxon>Pseudomonadati</taxon>
        <taxon>Pseudomonadota</taxon>
        <taxon>Alphaproteobacteria</taxon>
        <taxon>Rhodospirillales</taxon>
        <taxon>Azospirillaceae</taxon>
        <taxon>Azospirillum</taxon>
    </lineage>
</organism>
<reference evidence="7 8" key="1">
    <citation type="journal article" date="2013" name="Int. J. Syst. Evol. Microbiol.">
        <title>Azospirillum humicireducens sp. nov., a nitrogen-fixing bacterium isolated from a microbial fuel cell.</title>
        <authorList>
            <person name="Zhou S."/>
            <person name="Han L."/>
            <person name="Wang Y."/>
            <person name="Yang G."/>
            <person name="Zhuang L."/>
            <person name="Hu P."/>
        </authorList>
    </citation>
    <scope>NUCLEOTIDE SEQUENCE [LARGE SCALE GENOMIC DNA]</scope>
    <source>
        <strain evidence="7 8">SgZ-5</strain>
    </source>
</reference>
<dbReference type="OrthoDB" id="9787373at2"/>
<comment type="subcellular location">
    <subcellularLocation>
        <location evidence="1">Periplasm</location>
    </subcellularLocation>
</comment>
<dbReference type="PANTHER" id="PTHR39210:SF1">
    <property type="entry name" value="HEPARIN-SULFATE LYASE"/>
    <property type="match status" value="1"/>
</dbReference>
<dbReference type="STRING" id="1226968.A6A40_10940"/>
<dbReference type="GO" id="GO:0042597">
    <property type="term" value="C:periplasmic space"/>
    <property type="evidence" value="ECO:0007669"/>
    <property type="project" value="UniProtKB-SubCell"/>
</dbReference>
<evidence type="ECO:0000256" key="3">
    <source>
        <dbReference type="ARBA" id="ARBA00022764"/>
    </source>
</evidence>
<sequence>MGDGNGRFRSGMARLAYGNPLYALMLGGKAPGALAVVPPDPWPGDTGNGTAMLAGRMGFAGQAVMVDPNGAPNWRPQGASPGWLRTAHGFEWLRDLRAVGGDTARRRARVLVWSWLDQNGGWHAQSWAPDVLGTRLASWIGLHDFYCASADDEFRARVFESMARQLRHLLRVAPAKLDGERLIGAIKGLLYGGYCLPDQDKAAREGLRLLDKELPRQILPDGGHVERNPSIQMRVLRDLIDMRAVLRVAKEEVPESLQHAIDRMTPALRFFRHVDGGLALFNGGREEEPALIDTVLAQADARGRPLKSAPHTGFERLLAGRTLVLLDTGAPPPAGLDRTAHAGTLSMEVSVNKERLIVNCGSHPSQRGPWRAALAGTSAHSTMVVADTNSSEVLEKGGLGRRPTNVSCERQESDGAMLVVASHNGYSKGFGLLHRRRVYLADNGEDLRGEDTLEPVIGATPQPQPYAIRFHLHPNVEVIPVQGQGDGRSDQVLLRLPSGNAWRMRVTGAVLEVAESVYLGSGDEPRRTRQIMMQGQCGPEGLTVKWALRRERKAA</sequence>
<evidence type="ECO:0000256" key="2">
    <source>
        <dbReference type="ARBA" id="ARBA00022729"/>
    </source>
</evidence>
<proteinExistence type="predicted"/>
<evidence type="ECO:0000256" key="4">
    <source>
        <dbReference type="ARBA" id="ARBA00023239"/>
    </source>
</evidence>
<evidence type="ECO:0000313" key="8">
    <source>
        <dbReference type="Proteomes" id="UP000077405"/>
    </source>
</evidence>
<evidence type="ECO:0000256" key="1">
    <source>
        <dbReference type="ARBA" id="ARBA00004418"/>
    </source>
</evidence>
<dbReference type="Gene3D" id="1.50.10.100">
    <property type="entry name" value="Chondroitin AC/alginate lyase"/>
    <property type="match status" value="1"/>
</dbReference>
<keyword evidence="3" id="KW-0574">Periplasm</keyword>
<evidence type="ECO:0000313" key="7">
    <source>
        <dbReference type="EMBL" id="ANC92377.1"/>
    </source>
</evidence>
<dbReference type="Gene3D" id="2.70.98.70">
    <property type="match status" value="1"/>
</dbReference>
<keyword evidence="4" id="KW-0456">Lyase</keyword>
<dbReference type="GO" id="GO:0016829">
    <property type="term" value="F:lyase activity"/>
    <property type="evidence" value="ECO:0007669"/>
    <property type="project" value="UniProtKB-KW"/>
</dbReference>
<protein>
    <submittedName>
        <fullName evidence="7">Uncharacterized protein</fullName>
    </submittedName>
</protein>
<dbReference type="KEGG" id="ahu:A6A40_10940"/>
<feature type="domain" description="Heparin-sulfate lyase N-terminal" evidence="6">
    <location>
        <begin position="123"/>
        <end position="288"/>
    </location>
</feature>
<dbReference type="InterPro" id="IPR008929">
    <property type="entry name" value="Chondroitin_lyas"/>
</dbReference>
<keyword evidence="8" id="KW-1185">Reference proteome</keyword>
<dbReference type="Pfam" id="PF16889">
    <property type="entry name" value="Hepar_II_III_N"/>
    <property type="match status" value="1"/>
</dbReference>
<keyword evidence="2" id="KW-0732">Signal</keyword>
<dbReference type="RefSeq" id="WP_063635435.1">
    <property type="nucleotide sequence ID" value="NZ_CP015285.1"/>
</dbReference>
<dbReference type="EMBL" id="CP015285">
    <property type="protein sequence ID" value="ANC92377.1"/>
    <property type="molecule type" value="Genomic_DNA"/>
</dbReference>
<evidence type="ECO:0000259" key="6">
    <source>
        <dbReference type="Pfam" id="PF16889"/>
    </source>
</evidence>
<evidence type="ECO:0000259" key="5">
    <source>
        <dbReference type="Pfam" id="PF07940"/>
    </source>
</evidence>
<dbReference type="Pfam" id="PF07940">
    <property type="entry name" value="Hepar_II_III_C"/>
    <property type="match status" value="1"/>
</dbReference>
<name>A0A168Y994_9PROT</name>
<feature type="domain" description="Heparinase II/III-like C-terminal" evidence="5">
    <location>
        <begin position="302"/>
        <end position="536"/>
    </location>
</feature>
<gene>
    <name evidence="7" type="ORF">A6A40_10940</name>
</gene>